<evidence type="ECO:0000259" key="5">
    <source>
        <dbReference type="Pfam" id="PF04542"/>
    </source>
</evidence>
<feature type="domain" description="RNA polymerase sigma factor 70 region 4 type 2" evidence="6">
    <location>
        <begin position="121"/>
        <end position="173"/>
    </location>
</feature>
<evidence type="ECO:0000256" key="4">
    <source>
        <dbReference type="ARBA" id="ARBA00023163"/>
    </source>
</evidence>
<evidence type="ECO:0000256" key="2">
    <source>
        <dbReference type="ARBA" id="ARBA00023015"/>
    </source>
</evidence>
<evidence type="ECO:0000256" key="3">
    <source>
        <dbReference type="ARBA" id="ARBA00023082"/>
    </source>
</evidence>
<dbReference type="Gene3D" id="1.10.1740.10">
    <property type="match status" value="1"/>
</dbReference>
<reference evidence="7 8" key="1">
    <citation type="journal article" date="2018" name="J. Microbiol.">
        <title>Bacillus spongiae sp. nov., isolated from sponge of Jeju Island.</title>
        <authorList>
            <person name="Lee G.E."/>
            <person name="Im W.T."/>
            <person name="Park J.S."/>
        </authorList>
    </citation>
    <scope>NUCLEOTIDE SEQUENCE [LARGE SCALE GENOMIC DNA]</scope>
    <source>
        <strain evidence="7 8">135PIL107-10</strain>
    </source>
</reference>
<dbReference type="InterPro" id="IPR013324">
    <property type="entry name" value="RNA_pol_sigma_r3/r4-like"/>
</dbReference>
<dbReference type="EMBL" id="JBBAXC010000010">
    <property type="protein sequence ID" value="MEI5907944.1"/>
    <property type="molecule type" value="Genomic_DNA"/>
</dbReference>
<sequence length="185" mass="21840">MRTDEELIKEIQSGDQASMEVLVERHYKTVYAFVYRRVGDKHTAYDLTQEVFIKMMKALPSFSFKATFPTWLLTIAVNHCRDYFRSKAYQQFTQTDEYEERLNVNRKEDVYATFEKNEKRQQMKELIYELPDYQSEAIILKYYHDLKISEIAKVTNTNASTVKSRLKQGLAKLKKTLEGSISFEG</sequence>
<dbReference type="InterPro" id="IPR014284">
    <property type="entry name" value="RNA_pol_sigma-70_dom"/>
</dbReference>
<dbReference type="InterPro" id="IPR036388">
    <property type="entry name" value="WH-like_DNA-bd_sf"/>
</dbReference>
<protein>
    <submittedName>
        <fullName evidence="7">RNA polymerase sigma factor</fullName>
    </submittedName>
</protein>
<dbReference type="SUPFAM" id="SSF88659">
    <property type="entry name" value="Sigma3 and sigma4 domains of RNA polymerase sigma factors"/>
    <property type="match status" value="1"/>
</dbReference>
<name>A0ABU8HEZ1_9BACI</name>
<dbReference type="PANTHER" id="PTHR43133">
    <property type="entry name" value="RNA POLYMERASE ECF-TYPE SIGMA FACTO"/>
    <property type="match status" value="1"/>
</dbReference>
<evidence type="ECO:0000256" key="1">
    <source>
        <dbReference type="ARBA" id="ARBA00010641"/>
    </source>
</evidence>
<dbReference type="CDD" id="cd06171">
    <property type="entry name" value="Sigma70_r4"/>
    <property type="match status" value="1"/>
</dbReference>
<dbReference type="RefSeq" id="WP_336587387.1">
    <property type="nucleotide sequence ID" value="NZ_JBBAXC010000010.1"/>
</dbReference>
<comment type="similarity">
    <text evidence="1">Belongs to the sigma-70 factor family. ECF subfamily.</text>
</comment>
<keyword evidence="4" id="KW-0804">Transcription</keyword>
<dbReference type="Pfam" id="PF04542">
    <property type="entry name" value="Sigma70_r2"/>
    <property type="match status" value="1"/>
</dbReference>
<dbReference type="Pfam" id="PF08281">
    <property type="entry name" value="Sigma70_r4_2"/>
    <property type="match status" value="1"/>
</dbReference>
<dbReference type="PANTHER" id="PTHR43133:SF60">
    <property type="entry name" value="RNA POLYMERASE SIGMA FACTOR SIGV"/>
    <property type="match status" value="1"/>
</dbReference>
<keyword evidence="2" id="KW-0805">Transcription regulation</keyword>
<dbReference type="Gene3D" id="1.10.10.10">
    <property type="entry name" value="Winged helix-like DNA-binding domain superfamily/Winged helix DNA-binding domain"/>
    <property type="match status" value="1"/>
</dbReference>
<keyword evidence="3" id="KW-0731">Sigma factor</keyword>
<evidence type="ECO:0000313" key="8">
    <source>
        <dbReference type="Proteomes" id="UP001312865"/>
    </source>
</evidence>
<dbReference type="InterPro" id="IPR013249">
    <property type="entry name" value="RNA_pol_sigma70_r4_t2"/>
</dbReference>
<evidence type="ECO:0000259" key="6">
    <source>
        <dbReference type="Pfam" id="PF08281"/>
    </source>
</evidence>
<dbReference type="InterPro" id="IPR007627">
    <property type="entry name" value="RNA_pol_sigma70_r2"/>
</dbReference>
<proteinExistence type="inferred from homology"/>
<dbReference type="InterPro" id="IPR013325">
    <property type="entry name" value="RNA_pol_sigma_r2"/>
</dbReference>
<dbReference type="SUPFAM" id="SSF88946">
    <property type="entry name" value="Sigma2 domain of RNA polymerase sigma factors"/>
    <property type="match status" value="1"/>
</dbReference>
<dbReference type="Proteomes" id="UP001312865">
    <property type="component" value="Unassembled WGS sequence"/>
</dbReference>
<gene>
    <name evidence="7" type="ORF">WAK64_12850</name>
</gene>
<feature type="domain" description="RNA polymerase sigma-70 region 2" evidence="5">
    <location>
        <begin position="22"/>
        <end position="87"/>
    </location>
</feature>
<dbReference type="NCBIfam" id="TIGR02937">
    <property type="entry name" value="sigma70-ECF"/>
    <property type="match status" value="1"/>
</dbReference>
<accession>A0ABU8HEZ1</accession>
<organism evidence="7 8">
    <name type="scientific">Bacillus spongiae</name>
    <dbReference type="NCBI Taxonomy" id="2683610"/>
    <lineage>
        <taxon>Bacteria</taxon>
        <taxon>Bacillati</taxon>
        <taxon>Bacillota</taxon>
        <taxon>Bacilli</taxon>
        <taxon>Bacillales</taxon>
        <taxon>Bacillaceae</taxon>
        <taxon>Bacillus</taxon>
    </lineage>
</organism>
<dbReference type="InterPro" id="IPR039425">
    <property type="entry name" value="RNA_pol_sigma-70-like"/>
</dbReference>
<comment type="caution">
    <text evidence="7">The sequence shown here is derived from an EMBL/GenBank/DDBJ whole genome shotgun (WGS) entry which is preliminary data.</text>
</comment>
<keyword evidence="8" id="KW-1185">Reference proteome</keyword>
<evidence type="ECO:0000313" key="7">
    <source>
        <dbReference type="EMBL" id="MEI5907944.1"/>
    </source>
</evidence>